<feature type="transmembrane region" description="Helical" evidence="7">
    <location>
        <begin position="265"/>
        <end position="289"/>
    </location>
</feature>
<dbReference type="PANTHER" id="PTHR32322">
    <property type="entry name" value="INNER MEMBRANE TRANSPORTER"/>
    <property type="match status" value="1"/>
</dbReference>
<dbReference type="InterPro" id="IPR000620">
    <property type="entry name" value="EamA_dom"/>
</dbReference>
<feature type="transmembrane region" description="Helical" evidence="7">
    <location>
        <begin position="207"/>
        <end position="225"/>
    </location>
</feature>
<evidence type="ECO:0000259" key="8">
    <source>
        <dbReference type="Pfam" id="PF00892"/>
    </source>
</evidence>
<dbReference type="SUPFAM" id="SSF103481">
    <property type="entry name" value="Multidrug resistance efflux transporter EmrE"/>
    <property type="match status" value="2"/>
</dbReference>
<dbReference type="EMBL" id="CP042382">
    <property type="protein sequence ID" value="QEA38483.1"/>
    <property type="molecule type" value="Genomic_DNA"/>
</dbReference>
<feature type="transmembrane region" description="Helical" evidence="7">
    <location>
        <begin position="175"/>
        <end position="195"/>
    </location>
</feature>
<dbReference type="PANTHER" id="PTHR32322:SF2">
    <property type="entry name" value="EAMA DOMAIN-CONTAINING PROTEIN"/>
    <property type="match status" value="1"/>
</dbReference>
<keyword evidence="10" id="KW-1185">Reference proteome</keyword>
<dbReference type="OrthoDB" id="9809509at2"/>
<dbReference type="Proteomes" id="UP000321272">
    <property type="component" value="Chromosome"/>
</dbReference>
<feature type="transmembrane region" description="Helical" evidence="7">
    <location>
        <begin position="59"/>
        <end position="78"/>
    </location>
</feature>
<evidence type="ECO:0000313" key="9">
    <source>
        <dbReference type="EMBL" id="QEA38483.1"/>
    </source>
</evidence>
<reference evidence="9 10" key="1">
    <citation type="submission" date="2019-06" db="EMBL/GenBank/DDBJ databases">
        <title>Genome analyses of bacteria isolated from kimchi.</title>
        <authorList>
            <person name="Lee S."/>
            <person name="Ahn S."/>
            <person name="Roh S."/>
        </authorList>
    </citation>
    <scope>NUCLEOTIDE SEQUENCE [LARGE SCALE GENOMIC DNA]</scope>
    <source>
        <strain evidence="9 10">CBA4606</strain>
    </source>
</reference>
<feature type="transmembrane region" description="Helical" evidence="7">
    <location>
        <begin position="146"/>
        <end position="163"/>
    </location>
</feature>
<feature type="transmembrane region" description="Helical" evidence="7">
    <location>
        <begin position="26"/>
        <end position="47"/>
    </location>
</feature>
<name>A0A5B8STX2_9GAMM</name>
<dbReference type="Pfam" id="PF00892">
    <property type="entry name" value="EamA"/>
    <property type="match status" value="2"/>
</dbReference>
<feature type="domain" description="EamA" evidence="8">
    <location>
        <begin position="29"/>
        <end position="160"/>
    </location>
</feature>
<sequence>MFRLDPHHLRVALPTLPIGKKTLGSVAIASGFVLCWSSGFVGSRLAVGIETSPLGLYTWRFGLATLLIALWWGLRLLVGRGGRLRRSDILMEAASGSLTMGIYLLAMLLAVEQSVSAGVASLIGALQPLMAATLAAFWLREYSSRTQWIGMSIATLGAGLCVLDDMQGMGGGSPWAYGLPLIGVVAVTLGSMLSAKRPTQLALEGRLTIQLAAATLVFLAASWGLGEGLPAMPALTLNNLSVMAFLIVLASFGGYGFFVTSLKRLGVTATSTLIYLTPALTLVWTAVMFGELPGGLGFLGMGIASVGVIQALAGKKSRLGRPHANNESQAGEGRPVEESVAPASRPPQNANVYASRAKIRSQTPWPRRSPRSSNLVKGRKSGRET</sequence>
<evidence type="ECO:0000256" key="6">
    <source>
        <dbReference type="SAM" id="MobiDB-lite"/>
    </source>
</evidence>
<comment type="similarity">
    <text evidence="2">Belongs to the EamA transporter family.</text>
</comment>
<keyword evidence="3 7" id="KW-0812">Transmembrane</keyword>
<keyword evidence="4 7" id="KW-1133">Transmembrane helix</keyword>
<dbReference type="InterPro" id="IPR037185">
    <property type="entry name" value="EmrE-like"/>
</dbReference>
<evidence type="ECO:0000256" key="7">
    <source>
        <dbReference type="SAM" id="Phobius"/>
    </source>
</evidence>
<dbReference type="InterPro" id="IPR050638">
    <property type="entry name" value="AA-Vitamin_Transporters"/>
</dbReference>
<feature type="domain" description="EamA" evidence="8">
    <location>
        <begin position="180"/>
        <end position="309"/>
    </location>
</feature>
<feature type="transmembrane region" description="Helical" evidence="7">
    <location>
        <begin position="90"/>
        <end position="111"/>
    </location>
</feature>
<gene>
    <name evidence="9" type="ORF">FGL86_04900</name>
</gene>
<accession>A0A5B8STX2</accession>
<protein>
    <submittedName>
        <fullName evidence="9">DMT family transporter</fullName>
    </submittedName>
</protein>
<feature type="transmembrane region" description="Helical" evidence="7">
    <location>
        <begin position="237"/>
        <end position="258"/>
    </location>
</feature>
<dbReference type="AlphaFoldDB" id="A0A5B8STX2"/>
<organism evidence="9 10">
    <name type="scientific">Pistricoccus aurantiacus</name>
    <dbReference type="NCBI Taxonomy" id="1883414"/>
    <lineage>
        <taxon>Bacteria</taxon>
        <taxon>Pseudomonadati</taxon>
        <taxon>Pseudomonadota</taxon>
        <taxon>Gammaproteobacteria</taxon>
        <taxon>Oceanospirillales</taxon>
        <taxon>Halomonadaceae</taxon>
        <taxon>Pistricoccus</taxon>
    </lineage>
</organism>
<feature type="transmembrane region" description="Helical" evidence="7">
    <location>
        <begin position="295"/>
        <end position="313"/>
    </location>
</feature>
<evidence type="ECO:0000256" key="4">
    <source>
        <dbReference type="ARBA" id="ARBA00022989"/>
    </source>
</evidence>
<evidence type="ECO:0000256" key="5">
    <source>
        <dbReference type="ARBA" id="ARBA00023136"/>
    </source>
</evidence>
<evidence type="ECO:0000256" key="2">
    <source>
        <dbReference type="ARBA" id="ARBA00007362"/>
    </source>
</evidence>
<dbReference type="RefSeq" id="WP_147183548.1">
    <property type="nucleotide sequence ID" value="NZ_CP042382.1"/>
</dbReference>
<keyword evidence="5 7" id="KW-0472">Membrane</keyword>
<dbReference type="GO" id="GO:0016020">
    <property type="term" value="C:membrane"/>
    <property type="evidence" value="ECO:0007669"/>
    <property type="project" value="UniProtKB-SubCell"/>
</dbReference>
<feature type="transmembrane region" description="Helical" evidence="7">
    <location>
        <begin position="117"/>
        <end position="139"/>
    </location>
</feature>
<evidence type="ECO:0000313" key="10">
    <source>
        <dbReference type="Proteomes" id="UP000321272"/>
    </source>
</evidence>
<comment type="subcellular location">
    <subcellularLocation>
        <location evidence="1">Membrane</location>
        <topology evidence="1">Multi-pass membrane protein</topology>
    </subcellularLocation>
</comment>
<dbReference type="KEGG" id="paur:FGL86_04900"/>
<feature type="region of interest" description="Disordered" evidence="6">
    <location>
        <begin position="319"/>
        <end position="385"/>
    </location>
</feature>
<evidence type="ECO:0000256" key="3">
    <source>
        <dbReference type="ARBA" id="ARBA00022692"/>
    </source>
</evidence>
<evidence type="ECO:0000256" key="1">
    <source>
        <dbReference type="ARBA" id="ARBA00004141"/>
    </source>
</evidence>
<proteinExistence type="inferred from homology"/>